<keyword evidence="2" id="KW-0597">Phosphoprotein</keyword>
<evidence type="ECO:0000313" key="7">
    <source>
        <dbReference type="EMBL" id="RNB91953.1"/>
    </source>
</evidence>
<dbReference type="PANTHER" id="PTHR45138">
    <property type="entry name" value="REGULATORY COMPONENTS OF SENSORY TRANSDUCTION SYSTEM"/>
    <property type="match status" value="1"/>
</dbReference>
<dbReference type="FunFam" id="3.30.70.270:FF:000001">
    <property type="entry name" value="Diguanylate cyclase domain protein"/>
    <property type="match status" value="1"/>
</dbReference>
<dbReference type="OrthoDB" id="9759607at2"/>
<dbReference type="GO" id="GO:0052621">
    <property type="term" value="F:diguanylate cyclase activity"/>
    <property type="evidence" value="ECO:0007669"/>
    <property type="project" value="TreeGrafter"/>
</dbReference>
<name>A0A3M8DUU9_9BACL</name>
<dbReference type="InterPro" id="IPR001789">
    <property type="entry name" value="Sig_transdc_resp-reg_receiver"/>
</dbReference>
<evidence type="ECO:0000256" key="2">
    <source>
        <dbReference type="PROSITE-ProRule" id="PRU00169"/>
    </source>
</evidence>
<evidence type="ECO:0000259" key="6">
    <source>
        <dbReference type="PROSITE" id="PS50894"/>
    </source>
</evidence>
<sequence>MSRINQAQKKNKETLLMEGKRLFVSELKKQLQELERLARTFEQTEDMESALGIYRIVHTLKGSAPMFGYERIGLAAEALVHVWEWTQRDSEEERQFIRKQADQFIKKSSQLILGLSMEYDISRKEMELDETRPKASASKEFNHGRILLIDDDDVLRSYLMRRLSLDHYEIAEADGVESAKVLLWQQEYDLIILDLLMHPDSGYELFEFLKESPTLKWLPLIVLSGKEELEDKIRCFRLGADDYVTKPFHYEELEARINNLLMRTRHYEQMAFLDPLTGVYNRRYFDNQLTMEMERVRRNEGVLSLAFIDVDHFKRVNDTYGHHVGDLVLQGLTHTLNGRIRSTDLLARFGGEEFVILFPDTTGEDAQAILEELLGMIRQAPVATLEGESYSITFSAGAAQWQPEWSADEWIRHADEAMYRAKEQGRNQVVLSDGTQPLSTVDVEDHQGGRRKCVLLADDDAIIRSMVASRLRHLPLDIIEASDGESALDVLRNNVVDLCVLDGIMPKMDGYHLLEQMKQMPHLQKVKVLMLSGRKHEDDVIRGLMLGADDYMSKPFSLVELEIRAKRLLEI</sequence>
<evidence type="ECO:0000313" key="8">
    <source>
        <dbReference type="Proteomes" id="UP000271031"/>
    </source>
</evidence>
<dbReference type="EMBL" id="RHHQ01000004">
    <property type="protein sequence ID" value="RNB91953.1"/>
    <property type="molecule type" value="Genomic_DNA"/>
</dbReference>
<dbReference type="InterPro" id="IPR011006">
    <property type="entry name" value="CheY-like_superfamily"/>
</dbReference>
<dbReference type="InterPro" id="IPR008207">
    <property type="entry name" value="Sig_transdc_His_kin_Hpt_dom"/>
</dbReference>
<dbReference type="PROSITE" id="PS50894">
    <property type="entry name" value="HPT"/>
    <property type="match status" value="1"/>
</dbReference>
<feature type="modified residue" description="Phosphohistidine" evidence="1">
    <location>
        <position position="58"/>
    </location>
</feature>
<dbReference type="GO" id="GO:0000160">
    <property type="term" value="P:phosphorelay signal transduction system"/>
    <property type="evidence" value="ECO:0007669"/>
    <property type="project" value="InterPro"/>
</dbReference>
<dbReference type="PANTHER" id="PTHR45138:SF9">
    <property type="entry name" value="DIGUANYLATE CYCLASE DGCM-RELATED"/>
    <property type="match status" value="1"/>
</dbReference>
<dbReference type="InterPro" id="IPR043128">
    <property type="entry name" value="Rev_trsase/Diguanyl_cyclase"/>
</dbReference>
<dbReference type="SMART" id="SM00448">
    <property type="entry name" value="REC"/>
    <property type="match status" value="2"/>
</dbReference>
<protein>
    <submittedName>
        <fullName evidence="7">Diguanylate cyclase</fullName>
    </submittedName>
</protein>
<reference evidence="7 8" key="1">
    <citation type="submission" date="2018-10" db="EMBL/GenBank/DDBJ databases">
        <title>Phylogenomics of Brevibacillus.</title>
        <authorList>
            <person name="Dunlap C."/>
        </authorList>
    </citation>
    <scope>NUCLEOTIDE SEQUENCE [LARGE SCALE GENOMIC DNA]</scope>
    <source>
        <strain evidence="7 8">JCM 15716</strain>
    </source>
</reference>
<accession>A0A3M8DUU9</accession>
<keyword evidence="3" id="KW-0175">Coiled coil</keyword>
<feature type="modified residue" description="4-aspartylphosphate" evidence="2">
    <location>
        <position position="194"/>
    </location>
</feature>
<evidence type="ECO:0000259" key="4">
    <source>
        <dbReference type="PROSITE" id="PS50110"/>
    </source>
</evidence>
<dbReference type="SUPFAM" id="SSF55073">
    <property type="entry name" value="Nucleotide cyclase"/>
    <property type="match status" value="1"/>
</dbReference>
<organism evidence="7 8">
    <name type="scientific">Brevibacillus fluminis</name>
    <dbReference type="NCBI Taxonomy" id="511487"/>
    <lineage>
        <taxon>Bacteria</taxon>
        <taxon>Bacillati</taxon>
        <taxon>Bacillota</taxon>
        <taxon>Bacilli</taxon>
        <taxon>Bacillales</taxon>
        <taxon>Paenibacillaceae</taxon>
        <taxon>Brevibacillus</taxon>
    </lineage>
</organism>
<dbReference type="GO" id="GO:0043709">
    <property type="term" value="P:cell adhesion involved in single-species biofilm formation"/>
    <property type="evidence" value="ECO:0007669"/>
    <property type="project" value="TreeGrafter"/>
</dbReference>
<evidence type="ECO:0000256" key="1">
    <source>
        <dbReference type="PROSITE-ProRule" id="PRU00110"/>
    </source>
</evidence>
<dbReference type="Pfam" id="PF00072">
    <property type="entry name" value="Response_reg"/>
    <property type="match status" value="2"/>
</dbReference>
<feature type="modified residue" description="4-aspartylphosphate" evidence="2">
    <location>
        <position position="502"/>
    </location>
</feature>
<evidence type="ECO:0000256" key="3">
    <source>
        <dbReference type="SAM" id="Coils"/>
    </source>
</evidence>
<dbReference type="PROSITE" id="PS50887">
    <property type="entry name" value="GGDEF"/>
    <property type="match status" value="1"/>
</dbReference>
<dbReference type="Pfam" id="PF01627">
    <property type="entry name" value="Hpt"/>
    <property type="match status" value="1"/>
</dbReference>
<dbReference type="InterPro" id="IPR036641">
    <property type="entry name" value="HPT_dom_sf"/>
</dbReference>
<feature type="domain" description="Response regulatory" evidence="4">
    <location>
        <begin position="453"/>
        <end position="569"/>
    </location>
</feature>
<dbReference type="AlphaFoldDB" id="A0A3M8DUU9"/>
<dbReference type="Gene3D" id="1.20.120.160">
    <property type="entry name" value="HPT domain"/>
    <property type="match status" value="1"/>
</dbReference>
<dbReference type="PROSITE" id="PS50110">
    <property type="entry name" value="RESPONSE_REGULATORY"/>
    <property type="match status" value="2"/>
</dbReference>
<dbReference type="SMART" id="SM00267">
    <property type="entry name" value="GGDEF"/>
    <property type="match status" value="1"/>
</dbReference>
<proteinExistence type="predicted"/>
<dbReference type="CDD" id="cd00156">
    <property type="entry name" value="REC"/>
    <property type="match status" value="1"/>
</dbReference>
<dbReference type="Proteomes" id="UP000271031">
    <property type="component" value="Unassembled WGS sequence"/>
</dbReference>
<dbReference type="GO" id="GO:1902201">
    <property type="term" value="P:negative regulation of bacterial-type flagellum-dependent cell motility"/>
    <property type="evidence" value="ECO:0007669"/>
    <property type="project" value="TreeGrafter"/>
</dbReference>
<feature type="domain" description="GGDEF" evidence="5">
    <location>
        <begin position="301"/>
        <end position="434"/>
    </location>
</feature>
<feature type="domain" description="Response regulatory" evidence="4">
    <location>
        <begin position="145"/>
        <end position="261"/>
    </location>
</feature>
<dbReference type="CDD" id="cd17574">
    <property type="entry name" value="REC_OmpR"/>
    <property type="match status" value="1"/>
</dbReference>
<dbReference type="GO" id="GO:0005886">
    <property type="term" value="C:plasma membrane"/>
    <property type="evidence" value="ECO:0007669"/>
    <property type="project" value="TreeGrafter"/>
</dbReference>
<dbReference type="InterPro" id="IPR000160">
    <property type="entry name" value="GGDEF_dom"/>
</dbReference>
<dbReference type="Gene3D" id="3.40.50.2300">
    <property type="match status" value="2"/>
</dbReference>
<dbReference type="InterPro" id="IPR050469">
    <property type="entry name" value="Diguanylate_Cyclase"/>
</dbReference>
<evidence type="ECO:0000259" key="5">
    <source>
        <dbReference type="PROSITE" id="PS50887"/>
    </source>
</evidence>
<keyword evidence="8" id="KW-1185">Reference proteome</keyword>
<dbReference type="Gene3D" id="3.30.70.270">
    <property type="match status" value="1"/>
</dbReference>
<dbReference type="CDD" id="cd00088">
    <property type="entry name" value="HPT"/>
    <property type="match status" value="1"/>
</dbReference>
<dbReference type="CDD" id="cd01949">
    <property type="entry name" value="GGDEF"/>
    <property type="match status" value="1"/>
</dbReference>
<gene>
    <name evidence="7" type="ORF">EDM56_04155</name>
</gene>
<dbReference type="SUPFAM" id="SSF52172">
    <property type="entry name" value="CheY-like"/>
    <property type="match status" value="2"/>
</dbReference>
<dbReference type="RefSeq" id="WP_122916615.1">
    <property type="nucleotide sequence ID" value="NZ_RHHQ01000004.1"/>
</dbReference>
<feature type="domain" description="HPt" evidence="6">
    <location>
        <begin position="12"/>
        <end position="118"/>
    </location>
</feature>
<dbReference type="InterPro" id="IPR029787">
    <property type="entry name" value="Nucleotide_cyclase"/>
</dbReference>
<comment type="caution">
    <text evidence="7">The sequence shown here is derived from an EMBL/GenBank/DDBJ whole genome shotgun (WGS) entry which is preliminary data.</text>
</comment>
<dbReference type="Pfam" id="PF00990">
    <property type="entry name" value="GGDEF"/>
    <property type="match status" value="1"/>
</dbReference>
<dbReference type="NCBIfam" id="TIGR00254">
    <property type="entry name" value="GGDEF"/>
    <property type="match status" value="1"/>
</dbReference>
<feature type="coiled-coil region" evidence="3">
    <location>
        <begin position="17"/>
        <end position="47"/>
    </location>
</feature>
<dbReference type="SUPFAM" id="SSF47226">
    <property type="entry name" value="Histidine-containing phosphotransfer domain, HPT domain"/>
    <property type="match status" value="1"/>
</dbReference>